<keyword evidence="4" id="KW-1185">Reference proteome</keyword>
<feature type="compositionally biased region" description="Basic and acidic residues" evidence="1">
    <location>
        <begin position="205"/>
        <end position="241"/>
    </location>
</feature>
<gene>
    <name evidence="3" type="ORF">CDD81_2619</name>
</gene>
<dbReference type="EMBL" id="NJET01000184">
    <property type="protein sequence ID" value="PHH59751.1"/>
    <property type="molecule type" value="Genomic_DNA"/>
</dbReference>
<feature type="compositionally biased region" description="Low complexity" evidence="1">
    <location>
        <begin position="1"/>
        <end position="12"/>
    </location>
</feature>
<reference evidence="3 4" key="1">
    <citation type="submission" date="2017-06" db="EMBL/GenBank/DDBJ databases">
        <title>Ant-infecting Ophiocordyceps genomes reveal a high diversity of potential behavioral manipulation genes and a possible major role for enterotoxins.</title>
        <authorList>
            <person name="De Bekker C."/>
            <person name="Evans H.C."/>
            <person name="Brachmann A."/>
            <person name="Hughes D.P."/>
        </authorList>
    </citation>
    <scope>NUCLEOTIDE SEQUENCE [LARGE SCALE GENOMIC DNA]</scope>
    <source>
        <strain evidence="3 4">Map64</strain>
    </source>
</reference>
<feature type="compositionally biased region" description="Polar residues" evidence="1">
    <location>
        <begin position="44"/>
        <end position="55"/>
    </location>
</feature>
<protein>
    <recommendedName>
        <fullName evidence="2">Casein kinase substrate phosphoprotein PP28 domain-containing protein</fullName>
    </recommendedName>
</protein>
<sequence length="252" mass="27232">MAGGSSTSAAGGRRAGKYNKPTRGGGKHYSRSLQPVDSDGNLISIWSANSQQDSEGSLDPDEGESSSDDQDNSGVGPSTAVITSTTENREDRKALKKARKDAALAKQRAQAVEVGDLPPSDDESDQDGHDMPANPNHSKAARKMAQGDVAEITDGIGSLKPPASRREREAAEAIAEKERYLKLQAQGKTDEAKADLARLKLIREQREAESARRQAEKEEKEEKDKARKAETEAREAKRREAAAGPKKSNKRK</sequence>
<comment type="caution">
    <text evidence="3">The sequence shown here is derived from an EMBL/GenBank/DDBJ whole genome shotgun (WGS) entry which is preliminary data.</text>
</comment>
<dbReference type="OrthoDB" id="21120at2759"/>
<feature type="compositionally biased region" description="Acidic residues" evidence="1">
    <location>
        <begin position="56"/>
        <end position="71"/>
    </location>
</feature>
<dbReference type="InterPro" id="IPR019380">
    <property type="entry name" value="Casein_kinase_sb_PP28"/>
</dbReference>
<dbReference type="AlphaFoldDB" id="A0A2C5XYQ9"/>
<feature type="domain" description="Casein kinase substrate phosphoprotein PP28" evidence="2">
    <location>
        <begin position="134"/>
        <end position="219"/>
    </location>
</feature>
<accession>A0A2C5XYQ9</accession>
<evidence type="ECO:0000313" key="3">
    <source>
        <dbReference type="EMBL" id="PHH59751.1"/>
    </source>
</evidence>
<dbReference type="Proteomes" id="UP000226192">
    <property type="component" value="Unassembled WGS sequence"/>
</dbReference>
<evidence type="ECO:0000313" key="4">
    <source>
        <dbReference type="Proteomes" id="UP000226192"/>
    </source>
</evidence>
<feature type="region of interest" description="Disordered" evidence="1">
    <location>
        <begin position="1"/>
        <end position="172"/>
    </location>
</feature>
<feature type="region of interest" description="Disordered" evidence="1">
    <location>
        <begin position="205"/>
        <end position="252"/>
    </location>
</feature>
<feature type="compositionally biased region" description="Polar residues" evidence="1">
    <location>
        <begin position="72"/>
        <end position="86"/>
    </location>
</feature>
<name>A0A2C5XYQ9_9HYPO</name>
<evidence type="ECO:0000259" key="2">
    <source>
        <dbReference type="Pfam" id="PF10252"/>
    </source>
</evidence>
<dbReference type="InterPro" id="IPR039876">
    <property type="entry name" value="HAP28"/>
</dbReference>
<dbReference type="Pfam" id="PF10252">
    <property type="entry name" value="PP28"/>
    <property type="match status" value="1"/>
</dbReference>
<dbReference type="PANTHER" id="PTHR22055">
    <property type="entry name" value="28 KDA HEAT- AND ACID-STABLE PHOSPHOPROTEIN PDGF-ASSOCIATED PROTEIN"/>
    <property type="match status" value="1"/>
</dbReference>
<organism evidence="3 4">
    <name type="scientific">Ophiocordyceps australis</name>
    <dbReference type="NCBI Taxonomy" id="1399860"/>
    <lineage>
        <taxon>Eukaryota</taxon>
        <taxon>Fungi</taxon>
        <taxon>Dikarya</taxon>
        <taxon>Ascomycota</taxon>
        <taxon>Pezizomycotina</taxon>
        <taxon>Sordariomycetes</taxon>
        <taxon>Hypocreomycetidae</taxon>
        <taxon>Hypocreales</taxon>
        <taxon>Ophiocordycipitaceae</taxon>
        <taxon>Ophiocordyceps</taxon>
    </lineage>
</organism>
<evidence type="ECO:0000256" key="1">
    <source>
        <dbReference type="SAM" id="MobiDB-lite"/>
    </source>
</evidence>
<proteinExistence type="predicted"/>